<accession>A0A7I4Z1B4</accession>
<sequence length="145" mass="16446">MKNTTGSSNIFTIGRRAESLKDVKKRLSSKTLELIRQRGVVRATVNHQQTSELAKLCREAIKEDLEERRAAFMDEAAEAGKSIRRARRSFASHKTKMISLRRRDGTVTASRRAMEKVIYDFYSECLAPRPSSECDSLDYSGSRQG</sequence>
<keyword evidence="1" id="KW-1185">Reference proteome</keyword>
<name>A0A7I4Z1B4_HAECO</name>
<dbReference type="OMA" id="KMIAHRR"/>
<proteinExistence type="predicted"/>
<evidence type="ECO:0000313" key="1">
    <source>
        <dbReference type="Proteomes" id="UP000025227"/>
    </source>
</evidence>
<protein>
    <submittedName>
        <fullName evidence="2">Uncharacterized protein</fullName>
    </submittedName>
</protein>
<evidence type="ECO:0000313" key="2">
    <source>
        <dbReference type="WBParaSite" id="HCON_00167900-00001"/>
    </source>
</evidence>
<dbReference type="Proteomes" id="UP000025227">
    <property type="component" value="Unplaced"/>
</dbReference>
<organism evidence="1 2">
    <name type="scientific">Haemonchus contortus</name>
    <name type="common">Barber pole worm</name>
    <dbReference type="NCBI Taxonomy" id="6289"/>
    <lineage>
        <taxon>Eukaryota</taxon>
        <taxon>Metazoa</taxon>
        <taxon>Ecdysozoa</taxon>
        <taxon>Nematoda</taxon>
        <taxon>Chromadorea</taxon>
        <taxon>Rhabditida</taxon>
        <taxon>Rhabditina</taxon>
        <taxon>Rhabditomorpha</taxon>
        <taxon>Strongyloidea</taxon>
        <taxon>Trichostrongylidae</taxon>
        <taxon>Haemonchus</taxon>
    </lineage>
</organism>
<dbReference type="AlphaFoldDB" id="A0A7I4Z1B4"/>
<dbReference type="WBParaSite" id="HCON_00167900-00001">
    <property type="protein sequence ID" value="HCON_00167900-00001"/>
    <property type="gene ID" value="HCON_00167900"/>
</dbReference>
<reference evidence="2" key="1">
    <citation type="submission" date="2020-12" db="UniProtKB">
        <authorList>
            <consortium name="WormBaseParasite"/>
        </authorList>
    </citation>
    <scope>IDENTIFICATION</scope>
    <source>
        <strain evidence="2">MHco3</strain>
    </source>
</reference>
<dbReference type="OrthoDB" id="5865375at2759"/>